<reference evidence="2 3" key="1">
    <citation type="submission" date="2018-01" db="EMBL/GenBank/DDBJ databases">
        <title>Complete and assembled Genome of Pantoea calida DSM22759T.</title>
        <authorList>
            <person name="Stevens M.J.A."/>
            <person name="Zurfluh K."/>
            <person name="Stephan R."/>
        </authorList>
    </citation>
    <scope>NUCLEOTIDE SEQUENCE [LARGE SCALE GENOMIC DNA]</scope>
    <source>
        <strain evidence="2 3">DSM 22759</strain>
    </source>
</reference>
<dbReference type="EMBL" id="CP026378">
    <property type="protein sequence ID" value="AUY24514.1"/>
    <property type="molecule type" value="Genomic_DNA"/>
</dbReference>
<evidence type="ECO:0000313" key="3">
    <source>
        <dbReference type="Proteomes" id="UP000237673"/>
    </source>
</evidence>
<evidence type="ECO:0000313" key="2">
    <source>
        <dbReference type="EMBL" id="AUY24514.1"/>
    </source>
</evidence>
<sequence length="357" mass="39447">MAQGVPIRVYQVTIGTESATFSNTPGQHNSSQMDAVIFNNIRMEGRVSVDNSPTTTSSDDVEFRFYNLNKTTRQALMQENATLMIKAGYDTSWQRDSEGNIITEYDSLPIIFIGGIVHAYTKKDTGSNDVVTVVNCSSDHKIRNMTKVSVAYKPGTTKADVIKDLVKRLGFPVSRMELSSLGDTAYPSGKSVYGQLDHALTRICKECGLQYSIHNGTISVLRSDNQPAKGSNTSVDAWLYTPAQIMELDAYFEQKSVKLVAKKTGSNRGKSKTPEDETVTTKNGVRTKTRHGIMMKSQLNGNVKMHDFVKLDGLNAVMPDGSDGDLKDGVYRIIRIDHSINWPEGEWSTGLKLVEVQ</sequence>
<keyword evidence="3" id="KW-1185">Reference proteome</keyword>
<name>A0ABN5H7H1_9GAMM</name>
<evidence type="ECO:0000256" key="1">
    <source>
        <dbReference type="SAM" id="MobiDB-lite"/>
    </source>
</evidence>
<feature type="region of interest" description="Disordered" evidence="1">
    <location>
        <begin position="263"/>
        <end position="283"/>
    </location>
</feature>
<organism evidence="2 3">
    <name type="scientific">Mixta calida</name>
    <dbReference type="NCBI Taxonomy" id="665913"/>
    <lineage>
        <taxon>Bacteria</taxon>
        <taxon>Pseudomonadati</taxon>
        <taxon>Pseudomonadota</taxon>
        <taxon>Gammaproteobacteria</taxon>
        <taxon>Enterobacterales</taxon>
        <taxon>Erwiniaceae</taxon>
        <taxon>Mixta</taxon>
    </lineage>
</organism>
<gene>
    <name evidence="2" type="ORF">C2E16_06010</name>
</gene>
<accession>A0ABN5H7H1</accession>
<proteinExistence type="predicted"/>
<dbReference type="RefSeq" id="WP_084971462.1">
    <property type="nucleotide sequence ID" value="NZ_CP026378.1"/>
</dbReference>
<protein>
    <recommendedName>
        <fullName evidence="4">Phage tail protein</fullName>
    </recommendedName>
</protein>
<evidence type="ECO:0008006" key="4">
    <source>
        <dbReference type="Google" id="ProtNLM"/>
    </source>
</evidence>
<dbReference type="Proteomes" id="UP000237673">
    <property type="component" value="Chromosome"/>
</dbReference>